<dbReference type="PROSITE" id="PS00041">
    <property type="entry name" value="HTH_ARAC_FAMILY_1"/>
    <property type="match status" value="1"/>
</dbReference>
<keyword evidence="6" id="KW-1185">Reference proteome</keyword>
<dbReference type="InterPro" id="IPR009057">
    <property type="entry name" value="Homeodomain-like_sf"/>
</dbReference>
<keyword evidence="2" id="KW-0238">DNA-binding</keyword>
<evidence type="ECO:0000256" key="2">
    <source>
        <dbReference type="ARBA" id="ARBA00023125"/>
    </source>
</evidence>
<accession>A0ABW1IR07</accession>
<dbReference type="InterPro" id="IPR018060">
    <property type="entry name" value="HTH_AraC"/>
</dbReference>
<evidence type="ECO:0000256" key="1">
    <source>
        <dbReference type="ARBA" id="ARBA00023015"/>
    </source>
</evidence>
<dbReference type="InterPro" id="IPR018062">
    <property type="entry name" value="HTH_AraC-typ_CS"/>
</dbReference>
<dbReference type="PROSITE" id="PS01124">
    <property type="entry name" value="HTH_ARAC_FAMILY_2"/>
    <property type="match status" value="1"/>
</dbReference>
<dbReference type="PANTHER" id="PTHR43280">
    <property type="entry name" value="ARAC-FAMILY TRANSCRIPTIONAL REGULATOR"/>
    <property type="match status" value="1"/>
</dbReference>
<keyword evidence="3" id="KW-0804">Transcription</keyword>
<reference evidence="6" key="1">
    <citation type="journal article" date="2019" name="Int. J. Syst. Evol. Microbiol.">
        <title>The Global Catalogue of Microorganisms (GCM) 10K type strain sequencing project: providing services to taxonomists for standard genome sequencing and annotation.</title>
        <authorList>
            <consortium name="The Broad Institute Genomics Platform"/>
            <consortium name="The Broad Institute Genome Sequencing Center for Infectious Disease"/>
            <person name="Wu L."/>
            <person name="Ma J."/>
        </authorList>
    </citation>
    <scope>NUCLEOTIDE SEQUENCE [LARGE SCALE GENOMIC DNA]</scope>
    <source>
        <strain evidence="6">CCM 8749</strain>
    </source>
</reference>
<dbReference type="SMART" id="SM00342">
    <property type="entry name" value="HTH_ARAC"/>
    <property type="match status" value="1"/>
</dbReference>
<dbReference type="EMBL" id="JBHSQV010000164">
    <property type="protein sequence ID" value="MFC5987522.1"/>
    <property type="molecule type" value="Genomic_DNA"/>
</dbReference>
<dbReference type="Proteomes" id="UP001596250">
    <property type="component" value="Unassembled WGS sequence"/>
</dbReference>
<dbReference type="SUPFAM" id="SSF51215">
    <property type="entry name" value="Regulatory protein AraC"/>
    <property type="match status" value="1"/>
</dbReference>
<evidence type="ECO:0000313" key="6">
    <source>
        <dbReference type="Proteomes" id="UP001596250"/>
    </source>
</evidence>
<protein>
    <submittedName>
        <fullName evidence="5">AraC family transcriptional regulator</fullName>
    </submittedName>
</protein>
<gene>
    <name evidence="5" type="ORF">ACFPXP_14035</name>
</gene>
<sequence length="298" mass="34467">MKKFLKMNAASKVEFALGGQLISNEPWAHMKRTIDNYEVIIGVKNTLYLEVEGTKYEVQPGDVLIIPPHQFHGGYSQCKPGVSFYWFHFYCSQDIALIDEKTMDHEVKLLRANPYAKHSNTSIFLPIFSTPRDINRINILCHQLLDVANSNYYNPLAVDYLATVLLIELSEQTLTHFHSPSETGNIDKTITKIMEWIRVNAMSDISVQSIAENFNYSRNYLSRIFKSHTGMNIKDYIHMLKISKAKDLLIRSNSGIKGIALSVGIDDEKYFMRLFKKYEKMTPTEYRKAYYRIPLNLD</sequence>
<dbReference type="RefSeq" id="WP_379894914.1">
    <property type="nucleotide sequence ID" value="NZ_CBCSCT010000039.1"/>
</dbReference>
<dbReference type="InterPro" id="IPR014710">
    <property type="entry name" value="RmlC-like_jellyroll"/>
</dbReference>
<feature type="domain" description="HTH araC/xylS-type" evidence="4">
    <location>
        <begin position="191"/>
        <end position="289"/>
    </location>
</feature>
<name>A0ABW1IR07_9BACL</name>
<dbReference type="Gene3D" id="1.10.10.60">
    <property type="entry name" value="Homeodomain-like"/>
    <property type="match status" value="2"/>
</dbReference>
<organism evidence="5 6">
    <name type="scientific">Marinicrinis lubricantis</name>
    <dbReference type="NCBI Taxonomy" id="2086470"/>
    <lineage>
        <taxon>Bacteria</taxon>
        <taxon>Bacillati</taxon>
        <taxon>Bacillota</taxon>
        <taxon>Bacilli</taxon>
        <taxon>Bacillales</taxon>
        <taxon>Paenibacillaceae</taxon>
    </lineage>
</organism>
<dbReference type="InterPro" id="IPR037923">
    <property type="entry name" value="HTH-like"/>
</dbReference>
<dbReference type="SUPFAM" id="SSF46689">
    <property type="entry name" value="Homeodomain-like"/>
    <property type="match status" value="2"/>
</dbReference>
<dbReference type="PANTHER" id="PTHR43280:SF2">
    <property type="entry name" value="HTH-TYPE TRANSCRIPTIONAL REGULATOR EXSA"/>
    <property type="match status" value="1"/>
</dbReference>
<keyword evidence="1" id="KW-0805">Transcription regulation</keyword>
<evidence type="ECO:0000259" key="4">
    <source>
        <dbReference type="PROSITE" id="PS01124"/>
    </source>
</evidence>
<evidence type="ECO:0000313" key="5">
    <source>
        <dbReference type="EMBL" id="MFC5987522.1"/>
    </source>
</evidence>
<dbReference type="Pfam" id="PF02311">
    <property type="entry name" value="AraC_binding"/>
    <property type="match status" value="1"/>
</dbReference>
<evidence type="ECO:0000256" key="3">
    <source>
        <dbReference type="ARBA" id="ARBA00023163"/>
    </source>
</evidence>
<dbReference type="InterPro" id="IPR003313">
    <property type="entry name" value="AraC-bd"/>
</dbReference>
<dbReference type="Gene3D" id="2.60.120.10">
    <property type="entry name" value="Jelly Rolls"/>
    <property type="match status" value="1"/>
</dbReference>
<comment type="caution">
    <text evidence="5">The sequence shown here is derived from an EMBL/GenBank/DDBJ whole genome shotgun (WGS) entry which is preliminary data.</text>
</comment>
<proteinExistence type="predicted"/>
<dbReference type="Pfam" id="PF12833">
    <property type="entry name" value="HTH_18"/>
    <property type="match status" value="1"/>
</dbReference>